<dbReference type="AlphaFoldDB" id="A0A5E4WFR0"/>
<name>A0A5E4WFR0_9BURK</name>
<dbReference type="Pfam" id="PF22752">
    <property type="entry name" value="DUF488-N3i"/>
    <property type="match status" value="1"/>
</dbReference>
<dbReference type="InterPro" id="IPR052552">
    <property type="entry name" value="YeaO-like"/>
</dbReference>
<gene>
    <name evidence="1" type="ORF">PTE30175_03128</name>
</gene>
<evidence type="ECO:0008006" key="3">
    <source>
        <dbReference type="Google" id="ProtNLM"/>
    </source>
</evidence>
<sequence length="130" mass="15035">MPAKRHAIRLKRIYDAPSPEDGKRVLADRLWPRGIAKVNAQLDLWAKTVTPSNELRQWFHQHTDQYAAFRDRYEDELEALAEAGDETLSAVRECVRHGTVTLLSAVRLEDDDGHEVYTHLQVLRDFLQSQ</sequence>
<dbReference type="PANTHER" id="PTHR36849:SF1">
    <property type="entry name" value="CYTOPLASMIC PROTEIN"/>
    <property type="match status" value="1"/>
</dbReference>
<dbReference type="OrthoDB" id="9790745at2"/>
<accession>A0A5E4WFR0</accession>
<protein>
    <recommendedName>
        <fullName evidence="3">MarR family transcriptional regulator</fullName>
    </recommendedName>
</protein>
<reference evidence="1 2" key="1">
    <citation type="submission" date="2019-08" db="EMBL/GenBank/DDBJ databases">
        <authorList>
            <person name="Peeters C."/>
        </authorList>
    </citation>
    <scope>NUCLEOTIDE SEQUENCE [LARGE SCALE GENOMIC DNA]</scope>
    <source>
        <strain evidence="1 2">LMG 30175</strain>
    </source>
</reference>
<keyword evidence="2" id="KW-1185">Reference proteome</keyword>
<evidence type="ECO:0000313" key="1">
    <source>
        <dbReference type="EMBL" id="VVE22404.1"/>
    </source>
</evidence>
<dbReference type="EMBL" id="CABPRZ010000012">
    <property type="protein sequence ID" value="VVE22404.1"/>
    <property type="molecule type" value="Genomic_DNA"/>
</dbReference>
<proteinExistence type="predicted"/>
<dbReference type="PANTHER" id="PTHR36849">
    <property type="entry name" value="CYTOPLASMIC PROTEIN-RELATED"/>
    <property type="match status" value="1"/>
</dbReference>
<dbReference type="Proteomes" id="UP000414233">
    <property type="component" value="Unassembled WGS sequence"/>
</dbReference>
<evidence type="ECO:0000313" key="2">
    <source>
        <dbReference type="Proteomes" id="UP000414233"/>
    </source>
</evidence>
<dbReference type="RefSeq" id="WP_150697973.1">
    <property type="nucleotide sequence ID" value="NZ_CABPRZ010000012.1"/>
</dbReference>
<organism evidence="1 2">
    <name type="scientific">Pandoraea terrae</name>
    <dbReference type="NCBI Taxonomy" id="1537710"/>
    <lineage>
        <taxon>Bacteria</taxon>
        <taxon>Pseudomonadati</taxon>
        <taxon>Pseudomonadota</taxon>
        <taxon>Betaproteobacteria</taxon>
        <taxon>Burkholderiales</taxon>
        <taxon>Burkholderiaceae</taxon>
        <taxon>Pandoraea</taxon>
    </lineage>
</organism>